<accession>A0AAV7RQ62</accession>
<evidence type="ECO:0000256" key="1">
    <source>
        <dbReference type="SAM" id="MobiDB-lite"/>
    </source>
</evidence>
<comment type="caution">
    <text evidence="2">The sequence shown here is derived from an EMBL/GenBank/DDBJ whole genome shotgun (WGS) entry which is preliminary data.</text>
</comment>
<reference evidence="2" key="1">
    <citation type="journal article" date="2022" name="bioRxiv">
        <title>Sequencing and chromosome-scale assembly of the giantPleurodeles waltlgenome.</title>
        <authorList>
            <person name="Brown T."/>
            <person name="Elewa A."/>
            <person name="Iarovenko S."/>
            <person name="Subramanian E."/>
            <person name="Araus A.J."/>
            <person name="Petzold A."/>
            <person name="Susuki M."/>
            <person name="Suzuki K.-i.T."/>
            <person name="Hayashi T."/>
            <person name="Toyoda A."/>
            <person name="Oliveira C."/>
            <person name="Osipova E."/>
            <person name="Leigh N.D."/>
            <person name="Simon A."/>
            <person name="Yun M.H."/>
        </authorList>
    </citation>
    <scope>NUCLEOTIDE SEQUENCE</scope>
    <source>
        <strain evidence="2">20211129_DDA</strain>
        <tissue evidence="2">Liver</tissue>
    </source>
</reference>
<dbReference type="EMBL" id="JANPWB010000009">
    <property type="protein sequence ID" value="KAJ1153655.1"/>
    <property type="molecule type" value="Genomic_DNA"/>
</dbReference>
<evidence type="ECO:0000313" key="3">
    <source>
        <dbReference type="Proteomes" id="UP001066276"/>
    </source>
</evidence>
<name>A0AAV7RQ62_PLEWA</name>
<dbReference type="Proteomes" id="UP001066276">
    <property type="component" value="Chromosome 5"/>
</dbReference>
<organism evidence="2 3">
    <name type="scientific">Pleurodeles waltl</name>
    <name type="common">Iberian ribbed newt</name>
    <dbReference type="NCBI Taxonomy" id="8319"/>
    <lineage>
        <taxon>Eukaryota</taxon>
        <taxon>Metazoa</taxon>
        <taxon>Chordata</taxon>
        <taxon>Craniata</taxon>
        <taxon>Vertebrata</taxon>
        <taxon>Euteleostomi</taxon>
        <taxon>Amphibia</taxon>
        <taxon>Batrachia</taxon>
        <taxon>Caudata</taxon>
        <taxon>Salamandroidea</taxon>
        <taxon>Salamandridae</taxon>
        <taxon>Pleurodelinae</taxon>
        <taxon>Pleurodeles</taxon>
    </lineage>
</organism>
<protein>
    <submittedName>
        <fullName evidence="2">Uncharacterized protein</fullName>
    </submittedName>
</protein>
<dbReference type="AlphaFoldDB" id="A0AAV7RQ62"/>
<sequence length="179" mass="19809">MLSFMSTYETVLFFIGRQIYAPWKILRSDDNSVRLVLAAAAGGLSQEQQEEEDLQICFSRSLSREARVWCQLRQQEGCPAAGGGGPLNLFFALPLAGSARLVSAAAAGGLSQQQEEEDLQIFFGRSRLREAHVWCQLRRQEGCPSSRRRTFKFVFRTEAGPGPPSETCDPGGPEKLVPK</sequence>
<keyword evidence="3" id="KW-1185">Reference proteome</keyword>
<feature type="region of interest" description="Disordered" evidence="1">
    <location>
        <begin position="157"/>
        <end position="179"/>
    </location>
</feature>
<proteinExistence type="predicted"/>
<evidence type="ECO:0000313" key="2">
    <source>
        <dbReference type="EMBL" id="KAJ1153655.1"/>
    </source>
</evidence>
<gene>
    <name evidence="2" type="ORF">NDU88_006414</name>
</gene>